<evidence type="ECO:0000313" key="2">
    <source>
        <dbReference type="Proteomes" id="UP000606499"/>
    </source>
</evidence>
<gene>
    <name evidence="1" type="ORF">H8S45_00090</name>
</gene>
<accession>A0A923LSY7</accession>
<protein>
    <submittedName>
        <fullName evidence="1">Uncharacterized protein</fullName>
    </submittedName>
</protein>
<name>A0A923LSY7_9FIRM</name>
<organism evidence="1 2">
    <name type="scientific">Agathobaculum faecis</name>
    <dbReference type="NCBI Taxonomy" id="2763013"/>
    <lineage>
        <taxon>Bacteria</taxon>
        <taxon>Bacillati</taxon>
        <taxon>Bacillota</taxon>
        <taxon>Clostridia</taxon>
        <taxon>Eubacteriales</taxon>
        <taxon>Butyricicoccaceae</taxon>
        <taxon>Agathobaculum</taxon>
    </lineage>
</organism>
<dbReference type="RefSeq" id="WP_107632050.1">
    <property type="nucleotide sequence ID" value="NZ_JACOPL010000001.1"/>
</dbReference>
<dbReference type="Proteomes" id="UP000606499">
    <property type="component" value="Unassembled WGS sequence"/>
</dbReference>
<proteinExistence type="predicted"/>
<dbReference type="EMBL" id="JACOPL010000001">
    <property type="protein sequence ID" value="MBC5723876.1"/>
    <property type="molecule type" value="Genomic_DNA"/>
</dbReference>
<dbReference type="AlphaFoldDB" id="A0A923LSY7"/>
<evidence type="ECO:0000313" key="1">
    <source>
        <dbReference type="EMBL" id="MBC5723876.1"/>
    </source>
</evidence>
<comment type="caution">
    <text evidence="1">The sequence shown here is derived from an EMBL/GenBank/DDBJ whole genome shotgun (WGS) entry which is preliminary data.</text>
</comment>
<reference evidence="1" key="1">
    <citation type="submission" date="2020-08" db="EMBL/GenBank/DDBJ databases">
        <title>Genome public.</title>
        <authorList>
            <person name="Liu C."/>
            <person name="Sun Q."/>
        </authorList>
    </citation>
    <scope>NUCLEOTIDE SEQUENCE</scope>
    <source>
        <strain evidence="1">NSJ-28</strain>
    </source>
</reference>
<keyword evidence="2" id="KW-1185">Reference proteome</keyword>
<sequence length="84" mass="9386">MAEAATFLLRIFAFQLDMLMYETGASQIWKGLRGVCFNVPSGATGCRKALKKQAVWTGGMKMASECRRGWERIFFVRKGSGCNL</sequence>